<accession>X1J8B6</accession>
<comment type="caution">
    <text evidence="2">The sequence shown here is derived from an EMBL/GenBank/DDBJ whole genome shotgun (WGS) entry which is preliminary data.</text>
</comment>
<protein>
    <recommendedName>
        <fullName evidence="1">Aminotransferase class V domain-containing protein</fullName>
    </recommendedName>
</protein>
<organism evidence="2">
    <name type="scientific">marine sediment metagenome</name>
    <dbReference type="NCBI Taxonomy" id="412755"/>
    <lineage>
        <taxon>unclassified sequences</taxon>
        <taxon>metagenomes</taxon>
        <taxon>ecological metagenomes</taxon>
    </lineage>
</organism>
<sequence>VAGLKIFESYEKELTEYLVDELSKIRRVKIYGPPNGHPRTSTVSFTYNGYTPHEIAEYFDSKAIFVWDGDFYATRLIERLGLKDKGGLIRIGIAPYNTKEELKRLIEALQDERALESFVNTQKRRS</sequence>
<dbReference type="EMBL" id="BARU01025400">
    <property type="protein sequence ID" value="GAH65978.1"/>
    <property type="molecule type" value="Genomic_DNA"/>
</dbReference>
<dbReference type="AlphaFoldDB" id="X1J8B6"/>
<feature type="non-terminal residue" evidence="2">
    <location>
        <position position="1"/>
    </location>
</feature>
<feature type="domain" description="Aminotransferase class V" evidence="1">
    <location>
        <begin position="3"/>
        <end position="105"/>
    </location>
</feature>
<dbReference type="PANTHER" id="PTHR43586">
    <property type="entry name" value="CYSTEINE DESULFURASE"/>
    <property type="match status" value="1"/>
</dbReference>
<dbReference type="SUPFAM" id="SSF53383">
    <property type="entry name" value="PLP-dependent transferases"/>
    <property type="match status" value="1"/>
</dbReference>
<dbReference type="Gene3D" id="3.90.1150.10">
    <property type="entry name" value="Aspartate Aminotransferase, domain 1"/>
    <property type="match status" value="1"/>
</dbReference>
<dbReference type="InterPro" id="IPR015422">
    <property type="entry name" value="PyrdxlP-dep_Trfase_small"/>
</dbReference>
<dbReference type="Pfam" id="PF00266">
    <property type="entry name" value="Aminotran_5"/>
    <property type="match status" value="1"/>
</dbReference>
<name>X1J8B6_9ZZZZ</name>
<dbReference type="PANTHER" id="PTHR43586:SF21">
    <property type="entry name" value="PYRIDOXAL PHOSPHATE (PLP)-DEPENDENT ASPARTATE AMINOTRANSFERASE SUPERFAMILY"/>
    <property type="match status" value="1"/>
</dbReference>
<evidence type="ECO:0000313" key="2">
    <source>
        <dbReference type="EMBL" id="GAH65978.1"/>
    </source>
</evidence>
<proteinExistence type="predicted"/>
<reference evidence="2" key="1">
    <citation type="journal article" date="2014" name="Front. Microbiol.">
        <title>High frequency of phylogenetically diverse reductive dehalogenase-homologous genes in deep subseafloor sedimentary metagenomes.</title>
        <authorList>
            <person name="Kawai M."/>
            <person name="Futagami T."/>
            <person name="Toyoda A."/>
            <person name="Takaki Y."/>
            <person name="Nishi S."/>
            <person name="Hori S."/>
            <person name="Arai W."/>
            <person name="Tsubouchi T."/>
            <person name="Morono Y."/>
            <person name="Uchiyama I."/>
            <person name="Ito T."/>
            <person name="Fujiyama A."/>
            <person name="Inagaki F."/>
            <person name="Takami H."/>
        </authorList>
    </citation>
    <scope>NUCLEOTIDE SEQUENCE</scope>
    <source>
        <strain evidence="2">Expedition CK06-06</strain>
    </source>
</reference>
<dbReference type="InterPro" id="IPR000192">
    <property type="entry name" value="Aminotrans_V_dom"/>
</dbReference>
<dbReference type="InterPro" id="IPR015424">
    <property type="entry name" value="PyrdxlP-dep_Trfase"/>
</dbReference>
<evidence type="ECO:0000259" key="1">
    <source>
        <dbReference type="Pfam" id="PF00266"/>
    </source>
</evidence>
<gene>
    <name evidence="2" type="ORF">S03H2_40927</name>
</gene>